<name>A0A152A2B1_TIELA</name>
<dbReference type="AlphaFoldDB" id="A0A152A2B1"/>
<reference evidence="1 2" key="1">
    <citation type="submission" date="2015-12" db="EMBL/GenBank/DDBJ databases">
        <title>Dictyostelia acquired genes for synthesis and detection of signals that induce cell-type specialization by lateral gene transfer from prokaryotes.</title>
        <authorList>
            <person name="Gloeckner G."/>
            <person name="Schaap P."/>
        </authorList>
    </citation>
    <scope>NUCLEOTIDE SEQUENCE [LARGE SCALE GENOMIC DNA]</scope>
    <source>
        <strain evidence="1 2">TK</strain>
    </source>
</reference>
<dbReference type="Pfam" id="PF06677">
    <property type="entry name" value="Auto_anti-p27"/>
    <property type="match status" value="2"/>
</dbReference>
<dbReference type="InterPro" id="IPR009563">
    <property type="entry name" value="SSSCA1"/>
</dbReference>
<dbReference type="PANTHER" id="PTHR16537">
    <property type="entry name" value="SJOEGREN SYNDROME/SCLERODERMA AUTOANTIGEN 1"/>
    <property type="match status" value="1"/>
</dbReference>
<organism evidence="1 2">
    <name type="scientific">Tieghemostelium lacteum</name>
    <name type="common">Slime mold</name>
    <name type="synonym">Dictyostelium lacteum</name>
    <dbReference type="NCBI Taxonomy" id="361077"/>
    <lineage>
        <taxon>Eukaryota</taxon>
        <taxon>Amoebozoa</taxon>
        <taxon>Evosea</taxon>
        <taxon>Eumycetozoa</taxon>
        <taxon>Dictyostelia</taxon>
        <taxon>Dictyosteliales</taxon>
        <taxon>Raperosteliaceae</taxon>
        <taxon>Tieghemostelium</taxon>
    </lineage>
</organism>
<accession>A0A152A2B1</accession>
<dbReference type="OrthoDB" id="28939at2759"/>
<dbReference type="OMA" id="SSKMGEF"/>
<dbReference type="InParanoid" id="A0A152A2B1"/>
<keyword evidence="2" id="KW-1185">Reference proteome</keyword>
<protein>
    <submittedName>
        <fullName evidence="1">Sjogrens syndrome scleroderma autoantigen 1 family protein</fullName>
    </submittedName>
</protein>
<evidence type="ECO:0000313" key="1">
    <source>
        <dbReference type="EMBL" id="KYR00235.1"/>
    </source>
</evidence>
<proteinExistence type="predicted"/>
<evidence type="ECO:0000313" key="2">
    <source>
        <dbReference type="Proteomes" id="UP000076078"/>
    </source>
</evidence>
<comment type="caution">
    <text evidence="1">The sequence shown here is derived from an EMBL/GenBank/DDBJ whole genome shotgun (WGS) entry which is preliminary data.</text>
</comment>
<dbReference type="InterPro" id="IPR051888">
    <property type="entry name" value="UPF0148_domain"/>
</dbReference>
<dbReference type="EMBL" id="LODT01000016">
    <property type="protein sequence ID" value="KYR00235.1"/>
    <property type="molecule type" value="Genomic_DNA"/>
</dbReference>
<sequence length="336" mass="38613">MSATKDISKILGEKLLLGWVMLNDVCAKCVVVPLLEDRSQKKIHCLSCNRSFKREGNDIFEIKYVDAPVKEPVITNTTNNNNFKKIDISDSNKLISEAVLKYNNYQFNGEDDYDDEEDDDYYSQPLSEEEKKQIELRMQKSDQVSTKIGEFLLLGWTLLSDLCPNDNCLGVPLLKNNKEQKYHCVSCSRNVLDISELKSTPQQVVPIQPDIKPQLIETKKKVNTIQLGVETATTNTISPTKEPSQKRYKPTNSFDDIDIDMNYVGENNNNNNNFEIEEEISVVTDRTLRTLIGKLKKSEFTVSHFPETNDLFEYQKMREYATTISTLLELKKQLKK</sequence>
<dbReference type="Proteomes" id="UP000076078">
    <property type="component" value="Unassembled WGS sequence"/>
</dbReference>
<gene>
    <name evidence="1" type="ORF">DLAC_03393</name>
</gene>
<dbReference type="PANTHER" id="PTHR16537:SF1">
    <property type="entry name" value="PROTEIN ZNRD2"/>
    <property type="match status" value="1"/>
</dbReference>
<dbReference type="STRING" id="361077.A0A152A2B1"/>